<dbReference type="Gene3D" id="3.10.560.10">
    <property type="entry name" value="Outer membrane lipoprotein wza domain like"/>
    <property type="match status" value="1"/>
</dbReference>
<name>A0A0R2QGH1_9ACTN</name>
<keyword evidence="1" id="KW-0472">Membrane</keyword>
<keyword evidence="1" id="KW-1133">Transmembrane helix</keyword>
<evidence type="ECO:0000259" key="2">
    <source>
        <dbReference type="SMART" id="SM00278"/>
    </source>
</evidence>
<comment type="caution">
    <text evidence="3">The sequence shown here is derived from an EMBL/GenBank/DDBJ whole genome shotgun (WGS) entry which is preliminary data.</text>
</comment>
<dbReference type="InterPro" id="IPR010994">
    <property type="entry name" value="RuvA_2-like"/>
</dbReference>
<dbReference type="InterPro" id="IPR019554">
    <property type="entry name" value="Soluble_ligand-bd"/>
</dbReference>
<dbReference type="Proteomes" id="UP000051017">
    <property type="component" value="Unassembled WGS sequence"/>
</dbReference>
<dbReference type="InterPro" id="IPR051675">
    <property type="entry name" value="Endo/Exo/Phosphatase_dom_1"/>
</dbReference>
<dbReference type="SMART" id="SM00278">
    <property type="entry name" value="HhH1"/>
    <property type="match status" value="2"/>
</dbReference>
<dbReference type="PANTHER" id="PTHR21180:SF32">
    <property type="entry name" value="ENDONUCLEASE_EXONUCLEASE_PHOSPHATASE FAMILY DOMAIN-CONTAINING PROTEIN 1"/>
    <property type="match status" value="1"/>
</dbReference>
<feature type="domain" description="Helix-hairpin-helix DNA-binding motif class 1" evidence="2">
    <location>
        <begin position="215"/>
        <end position="234"/>
    </location>
</feature>
<keyword evidence="1" id="KW-0812">Transmembrane</keyword>
<evidence type="ECO:0000313" key="3">
    <source>
        <dbReference type="EMBL" id="KRO49238.1"/>
    </source>
</evidence>
<dbReference type="AlphaFoldDB" id="A0A0R2QGH1"/>
<dbReference type="GO" id="GO:0006281">
    <property type="term" value="P:DNA repair"/>
    <property type="evidence" value="ECO:0007669"/>
    <property type="project" value="InterPro"/>
</dbReference>
<dbReference type="SUPFAM" id="SSF47781">
    <property type="entry name" value="RuvA domain 2-like"/>
    <property type="match status" value="1"/>
</dbReference>
<dbReference type="Gene3D" id="1.10.150.280">
    <property type="entry name" value="AF1531-like domain"/>
    <property type="match status" value="1"/>
</dbReference>
<protein>
    <recommendedName>
        <fullName evidence="2">Helix-hairpin-helix DNA-binding motif class 1 domain-containing protein</fullName>
    </recommendedName>
</protein>
<dbReference type="Pfam" id="PF10531">
    <property type="entry name" value="SLBB"/>
    <property type="match status" value="1"/>
</dbReference>
<evidence type="ECO:0000256" key="1">
    <source>
        <dbReference type="SAM" id="Phobius"/>
    </source>
</evidence>
<sequence length="237" mass="24164">MPRPLTDLIHWVGLSRILASAFGVLVVVVGVWWVVRVPPPPPEAMIPFATSTIAQNSLTTSPVESGSDGLVTGALSAASITVYVSGEVVKPGVYVLLTTARIFDALQAAGGATAAADLVVVNLAAPLVDAAQVFIPRIGSTPRATLPRPHAGINLPTVGSGSGSGSGGDATTNSRIVDLNSASLSDLDSLPGVGPSTAQAIIDYRNANGPYASIDDLLNVRGIGRSKLSAIRARVRV</sequence>
<feature type="domain" description="Helix-hairpin-helix DNA-binding motif class 1" evidence="2">
    <location>
        <begin position="185"/>
        <end position="204"/>
    </location>
</feature>
<dbReference type="NCBIfam" id="TIGR00426">
    <property type="entry name" value="competence protein ComEA helix-hairpin-helix repeat region"/>
    <property type="match status" value="1"/>
</dbReference>
<dbReference type="PANTHER" id="PTHR21180">
    <property type="entry name" value="ENDONUCLEASE/EXONUCLEASE/PHOSPHATASE FAMILY DOMAIN-CONTAINING PROTEIN 1"/>
    <property type="match status" value="1"/>
</dbReference>
<gene>
    <name evidence="3" type="ORF">ABR75_06435</name>
</gene>
<dbReference type="InterPro" id="IPR003583">
    <property type="entry name" value="Hlx-hairpin-Hlx_DNA-bd_motif"/>
</dbReference>
<proteinExistence type="predicted"/>
<reference evidence="3 4" key="1">
    <citation type="submission" date="2015-10" db="EMBL/GenBank/DDBJ databases">
        <title>Metagenome-Assembled Genomes uncover a global brackish microbiome.</title>
        <authorList>
            <person name="Hugerth L.W."/>
            <person name="Larsson J."/>
            <person name="Alneberg J."/>
            <person name="Lindh M.V."/>
            <person name="Legrand C."/>
            <person name="Pinhassi J."/>
            <person name="Andersson A.F."/>
        </authorList>
    </citation>
    <scope>NUCLEOTIDE SEQUENCE [LARGE SCALE GENOMIC DNA]</scope>
    <source>
        <strain evidence="3">BACL6 MAG-120924-bin43</strain>
    </source>
</reference>
<dbReference type="EMBL" id="LIBJ01000028">
    <property type="protein sequence ID" value="KRO49238.1"/>
    <property type="molecule type" value="Genomic_DNA"/>
</dbReference>
<dbReference type="InterPro" id="IPR004509">
    <property type="entry name" value="Competence_ComEA_HhH"/>
</dbReference>
<evidence type="ECO:0000313" key="4">
    <source>
        <dbReference type="Proteomes" id="UP000051017"/>
    </source>
</evidence>
<accession>A0A0R2QGH1</accession>
<dbReference type="GO" id="GO:0015628">
    <property type="term" value="P:protein secretion by the type II secretion system"/>
    <property type="evidence" value="ECO:0007669"/>
    <property type="project" value="TreeGrafter"/>
</dbReference>
<dbReference type="GO" id="GO:0015627">
    <property type="term" value="C:type II protein secretion system complex"/>
    <property type="evidence" value="ECO:0007669"/>
    <property type="project" value="TreeGrafter"/>
</dbReference>
<dbReference type="Pfam" id="PF12836">
    <property type="entry name" value="HHH_3"/>
    <property type="match status" value="1"/>
</dbReference>
<organism evidence="3 4">
    <name type="scientific">Acidimicrobiia bacterium BACL6 MAG-120924-bin43</name>
    <dbReference type="NCBI Taxonomy" id="1655583"/>
    <lineage>
        <taxon>Bacteria</taxon>
        <taxon>Bacillati</taxon>
        <taxon>Actinomycetota</taxon>
        <taxon>Acidimicrobiia</taxon>
        <taxon>acIV cluster</taxon>
    </lineage>
</organism>
<feature type="transmembrane region" description="Helical" evidence="1">
    <location>
        <begin position="12"/>
        <end position="35"/>
    </location>
</feature>
<dbReference type="GO" id="GO:0003677">
    <property type="term" value="F:DNA binding"/>
    <property type="evidence" value="ECO:0007669"/>
    <property type="project" value="InterPro"/>
</dbReference>